<dbReference type="Proteomes" id="UP000239001">
    <property type="component" value="Unassembled WGS sequence"/>
</dbReference>
<comment type="caution">
    <text evidence="1">The sequence shown here is derived from an EMBL/GenBank/DDBJ whole genome shotgun (WGS) entry which is preliminary data.</text>
</comment>
<accession>A0A2T1LRC0</accession>
<keyword evidence="1" id="KW-0540">Nuclease</keyword>
<proteinExistence type="predicted"/>
<evidence type="ECO:0000313" key="1">
    <source>
        <dbReference type="EMBL" id="PSF31163.1"/>
    </source>
</evidence>
<evidence type="ECO:0000313" key="2">
    <source>
        <dbReference type="Proteomes" id="UP000239001"/>
    </source>
</evidence>
<keyword evidence="1" id="KW-0255">Endonuclease</keyword>
<organism evidence="1 2">
    <name type="scientific">Aphanothece hegewaldii CCALA 016</name>
    <dbReference type="NCBI Taxonomy" id="2107694"/>
    <lineage>
        <taxon>Bacteria</taxon>
        <taxon>Bacillati</taxon>
        <taxon>Cyanobacteriota</taxon>
        <taxon>Cyanophyceae</taxon>
        <taxon>Oscillatoriophycideae</taxon>
        <taxon>Chroococcales</taxon>
        <taxon>Aphanothecaceae</taxon>
        <taxon>Aphanothece</taxon>
    </lineage>
</organism>
<keyword evidence="1" id="KW-0378">Hydrolase</keyword>
<gene>
    <name evidence="1" type="ORF">C7H19_23170</name>
</gene>
<dbReference type="AlphaFoldDB" id="A0A2T1LRC0"/>
<reference evidence="1 2" key="1">
    <citation type="submission" date="2018-03" db="EMBL/GenBank/DDBJ databases">
        <title>The ancient ancestry and fast evolution of plastids.</title>
        <authorList>
            <person name="Moore K.R."/>
            <person name="Magnabosco C."/>
            <person name="Momper L."/>
            <person name="Gold D.A."/>
            <person name="Bosak T."/>
            <person name="Fournier G.P."/>
        </authorList>
    </citation>
    <scope>NUCLEOTIDE SEQUENCE [LARGE SCALE GENOMIC DNA]</scope>
    <source>
        <strain evidence="1 2">CCALA 016</strain>
    </source>
</reference>
<dbReference type="OrthoDB" id="9796209at2"/>
<keyword evidence="2" id="KW-1185">Reference proteome</keyword>
<dbReference type="RefSeq" id="WP_106459282.1">
    <property type="nucleotide sequence ID" value="NZ_PXOH01000048.1"/>
</dbReference>
<name>A0A2T1LRC0_9CHRO</name>
<dbReference type="EMBL" id="PXOH01000048">
    <property type="protein sequence ID" value="PSF31163.1"/>
    <property type="molecule type" value="Genomic_DNA"/>
</dbReference>
<sequence length="218" mass="24900">MMKSDLTIDTLQREAKTFADLESHHEEPSLYGITDGKAVGTYLELKFKAYLKALYNYEMGNVALGIDFPSLEVDMKVTSVRQPQSSSPFRSARQKIFGLGYNLLIFVYEKIDFYSTQSSQLNIVHTIFVQKEKTADYQMTRGILGILSNNGNRDDLIAFMLERNLPVDDIEVERIADEILVKPPTQGYLTISNALQWRLQYSRVIQEAGQINGIFKIR</sequence>
<protein>
    <submittedName>
        <fullName evidence="1">Restriction endonuclease</fullName>
    </submittedName>
</protein>
<dbReference type="GO" id="GO:0004519">
    <property type="term" value="F:endonuclease activity"/>
    <property type="evidence" value="ECO:0007669"/>
    <property type="project" value="UniProtKB-KW"/>
</dbReference>
<reference evidence="1 2" key="2">
    <citation type="submission" date="2018-03" db="EMBL/GenBank/DDBJ databases">
        <authorList>
            <person name="Keele B.F."/>
        </authorList>
    </citation>
    <scope>NUCLEOTIDE SEQUENCE [LARGE SCALE GENOMIC DNA]</scope>
    <source>
        <strain evidence="1 2">CCALA 016</strain>
    </source>
</reference>